<dbReference type="Gene3D" id="2.40.30.10">
    <property type="entry name" value="Translation factors"/>
    <property type="match status" value="1"/>
</dbReference>
<dbReference type="PRINTS" id="PR00371">
    <property type="entry name" value="FPNCR"/>
</dbReference>
<evidence type="ECO:0000256" key="4">
    <source>
        <dbReference type="ARBA" id="ARBA00022723"/>
    </source>
</evidence>
<dbReference type="InterPro" id="IPR001709">
    <property type="entry name" value="Flavoprot_Pyr_Nucl_cyt_Rdtase"/>
</dbReference>
<dbReference type="GO" id="GO:0046872">
    <property type="term" value="F:metal ion binding"/>
    <property type="evidence" value="ECO:0007669"/>
    <property type="project" value="UniProtKB-KW"/>
</dbReference>
<feature type="domain" description="FAD-binding FR-type" evidence="9">
    <location>
        <begin position="11"/>
        <end position="112"/>
    </location>
</feature>
<evidence type="ECO:0000259" key="9">
    <source>
        <dbReference type="PROSITE" id="PS51384"/>
    </source>
</evidence>
<dbReference type="InterPro" id="IPR050415">
    <property type="entry name" value="MRET"/>
</dbReference>
<dbReference type="InterPro" id="IPR039261">
    <property type="entry name" value="FNR_nucleotide-bd"/>
</dbReference>
<evidence type="ECO:0000313" key="10">
    <source>
        <dbReference type="EMBL" id="AST91000.1"/>
    </source>
</evidence>
<dbReference type="PROSITE" id="PS51384">
    <property type="entry name" value="FAD_FR"/>
    <property type="match status" value="1"/>
</dbReference>
<dbReference type="InterPro" id="IPR017938">
    <property type="entry name" value="Riboflavin_synthase-like_b-brl"/>
</dbReference>
<protein>
    <submittedName>
        <fullName evidence="10">Oxidoreductase</fullName>
    </submittedName>
</protein>
<name>A0A223KNB9_9BACI</name>
<evidence type="ECO:0000256" key="7">
    <source>
        <dbReference type="ARBA" id="ARBA00023004"/>
    </source>
</evidence>
<dbReference type="GO" id="GO:0050660">
    <property type="term" value="F:flavin adenine dinucleotide binding"/>
    <property type="evidence" value="ECO:0007669"/>
    <property type="project" value="TreeGrafter"/>
</dbReference>
<accession>A0A223KNB9</accession>
<keyword evidence="3" id="KW-0001">2Fe-2S</keyword>
<keyword evidence="8" id="KW-0411">Iron-sulfur</keyword>
<dbReference type="GO" id="GO:0051537">
    <property type="term" value="F:2 iron, 2 sulfur cluster binding"/>
    <property type="evidence" value="ECO:0007669"/>
    <property type="project" value="UniProtKB-KW"/>
</dbReference>
<dbReference type="Gene3D" id="3.40.50.80">
    <property type="entry name" value="Nucleotide-binding domain of ferredoxin-NADP reductase (FNR) module"/>
    <property type="match status" value="1"/>
</dbReference>
<dbReference type="Proteomes" id="UP000215224">
    <property type="component" value="Chromosome"/>
</dbReference>
<evidence type="ECO:0000256" key="3">
    <source>
        <dbReference type="ARBA" id="ARBA00022714"/>
    </source>
</evidence>
<dbReference type="STRING" id="1314751.GCA_001591425_02237"/>
<dbReference type="SUPFAM" id="SSF63380">
    <property type="entry name" value="Riboflavin synthase domain-like"/>
    <property type="match status" value="1"/>
</dbReference>
<reference evidence="10 11" key="1">
    <citation type="submission" date="2016-12" db="EMBL/GenBank/DDBJ databases">
        <title>The whole genome sequencing and assembly of Bacillus cohnii DSM 6307T strain.</title>
        <authorList>
            <person name="Lee Y.-J."/>
            <person name="Yi H."/>
            <person name="Bahn Y.-S."/>
            <person name="Kim J.F."/>
            <person name="Lee D.-W."/>
        </authorList>
    </citation>
    <scope>NUCLEOTIDE SEQUENCE [LARGE SCALE GENOMIC DNA]</scope>
    <source>
        <strain evidence="10 11">DSM 6307</strain>
    </source>
</reference>
<dbReference type="InterPro" id="IPR017927">
    <property type="entry name" value="FAD-bd_FR_type"/>
</dbReference>
<comment type="cofactor">
    <cofactor evidence="1">
        <name>FAD</name>
        <dbReference type="ChEBI" id="CHEBI:57692"/>
    </cofactor>
</comment>
<keyword evidence="7" id="KW-0408">Iron</keyword>
<dbReference type="SUPFAM" id="SSF52343">
    <property type="entry name" value="Ferredoxin reductase-like, C-terminal NADP-linked domain"/>
    <property type="match status" value="1"/>
</dbReference>
<keyword evidence="5" id="KW-0274">FAD</keyword>
<proteinExistence type="predicted"/>
<dbReference type="PANTHER" id="PTHR47354">
    <property type="entry name" value="NADH OXIDOREDUCTASE HCR"/>
    <property type="match status" value="1"/>
</dbReference>
<evidence type="ECO:0000256" key="8">
    <source>
        <dbReference type="ARBA" id="ARBA00023014"/>
    </source>
</evidence>
<dbReference type="Pfam" id="PF00175">
    <property type="entry name" value="NAD_binding_1"/>
    <property type="match status" value="1"/>
</dbReference>
<dbReference type="RefSeq" id="WP_066415956.1">
    <property type="nucleotide sequence ID" value="NZ_CP018866.1"/>
</dbReference>
<dbReference type="CDD" id="cd00322">
    <property type="entry name" value="FNR_like"/>
    <property type="match status" value="1"/>
</dbReference>
<evidence type="ECO:0000313" key="11">
    <source>
        <dbReference type="Proteomes" id="UP000215224"/>
    </source>
</evidence>
<dbReference type="InterPro" id="IPR013112">
    <property type="entry name" value="FAD-bd_8"/>
</dbReference>
<evidence type="ECO:0000256" key="5">
    <source>
        <dbReference type="ARBA" id="ARBA00022827"/>
    </source>
</evidence>
<evidence type="ECO:0000256" key="2">
    <source>
        <dbReference type="ARBA" id="ARBA00022630"/>
    </source>
</evidence>
<dbReference type="KEGG" id="bcoh:BC6307_06760"/>
<dbReference type="GO" id="GO:0016491">
    <property type="term" value="F:oxidoreductase activity"/>
    <property type="evidence" value="ECO:0007669"/>
    <property type="project" value="UniProtKB-KW"/>
</dbReference>
<gene>
    <name evidence="10" type="ORF">BC6307_06760</name>
</gene>
<keyword evidence="6" id="KW-0560">Oxidoreductase</keyword>
<evidence type="ECO:0000256" key="6">
    <source>
        <dbReference type="ARBA" id="ARBA00023002"/>
    </source>
</evidence>
<keyword evidence="2" id="KW-0285">Flavoprotein</keyword>
<sequence>MSFFQDMIAIFKKKELTFIESYKEADDVYSFLFEKEPDLTWKAGQHGLFRITQRKIKNHTRPFTIASAPAENVVKLTMKINDNPSEFKKAMLELEKGMKISMSGPVGSFYLKEDVPALLIAGGIGITPFRSIVKQIEAEGTNTKKPIHLFYYDSNESFVYREELDEIAKNTSIQITYLQSRNDLRQQIDQFTNLNKNDAQYFVAGPKSMVDSISTHLQKNSITKKNIHKDSFYGY</sequence>
<dbReference type="Pfam" id="PF08022">
    <property type="entry name" value="FAD_binding_8"/>
    <property type="match status" value="1"/>
</dbReference>
<keyword evidence="4" id="KW-0479">Metal-binding</keyword>
<evidence type="ECO:0000256" key="1">
    <source>
        <dbReference type="ARBA" id="ARBA00001974"/>
    </source>
</evidence>
<dbReference type="AlphaFoldDB" id="A0A223KNB9"/>
<dbReference type="PANTHER" id="PTHR47354:SF8">
    <property type="entry name" value="1,2-PHENYLACETYL-COA EPOXIDASE, SUBUNIT E"/>
    <property type="match status" value="1"/>
</dbReference>
<dbReference type="InterPro" id="IPR001433">
    <property type="entry name" value="OxRdtase_FAD/NAD-bd"/>
</dbReference>
<dbReference type="EMBL" id="CP018866">
    <property type="protein sequence ID" value="AST91000.1"/>
    <property type="molecule type" value="Genomic_DNA"/>
</dbReference>
<organism evidence="10 11">
    <name type="scientific">Sutcliffiella cohnii</name>
    <dbReference type="NCBI Taxonomy" id="33932"/>
    <lineage>
        <taxon>Bacteria</taxon>
        <taxon>Bacillati</taxon>
        <taxon>Bacillota</taxon>
        <taxon>Bacilli</taxon>
        <taxon>Bacillales</taxon>
        <taxon>Bacillaceae</taxon>
        <taxon>Sutcliffiella</taxon>
    </lineage>
</organism>
<keyword evidence="11" id="KW-1185">Reference proteome</keyword>